<organism evidence="1 2">
    <name type="scientific">Candidatus Mesenet longicola</name>
    <dbReference type="NCBI Taxonomy" id="1892558"/>
    <lineage>
        <taxon>Bacteria</taxon>
        <taxon>Pseudomonadati</taxon>
        <taxon>Pseudomonadota</taxon>
        <taxon>Alphaproteobacteria</taxon>
        <taxon>Rickettsiales</taxon>
        <taxon>Anaplasmataceae</taxon>
        <taxon>Candidatus Mesenet</taxon>
    </lineage>
</organism>
<keyword evidence="2" id="KW-1185">Reference proteome</keyword>
<comment type="caution">
    <text evidence="1">The sequence shown here is derived from an EMBL/GenBank/DDBJ whole genome shotgun (WGS) entry which is preliminary data.</text>
</comment>
<evidence type="ECO:0000313" key="1">
    <source>
        <dbReference type="EMBL" id="GHM59306.1"/>
    </source>
</evidence>
<dbReference type="AlphaFoldDB" id="A0A8J3HW09"/>
<name>A0A8J3HW09_9RICK</name>
<evidence type="ECO:0000313" key="2">
    <source>
        <dbReference type="Proteomes" id="UP000637906"/>
    </source>
</evidence>
<dbReference type="SUPFAM" id="SSF54001">
    <property type="entry name" value="Cysteine proteinases"/>
    <property type="match status" value="1"/>
</dbReference>
<dbReference type="Proteomes" id="UP000637906">
    <property type="component" value="Unassembled WGS sequence"/>
</dbReference>
<accession>A0A8J3HW09</accession>
<dbReference type="InterPro" id="IPR038765">
    <property type="entry name" value="Papain-like_cys_pep_sf"/>
</dbReference>
<dbReference type="EMBL" id="BNGU01000007">
    <property type="protein sequence ID" value="GHM59306.1"/>
    <property type="molecule type" value="Genomic_DNA"/>
</dbReference>
<sequence length="415" mass="47131">MHYLKRIWQWLKNAISKVLAFFGFSKSKTSTVGNIKKSNSNTKYKQGNEIALSKTKQSINIDKSNSGTICKQESSTVLNKVENGVQNIIDGIDPENIEEFKDFFTSSQNLGWYTSEGILISLFDLLLDSCCHKEKPVILVQGANFNLKPPSLSEEFKEISKLYNKRNILYIRLRPTKTPGKDQRHWIIFYFFRENKQNKLLFVDSLSQGRNSKDIHKILEPFLKEKKRSLHVSTTKIQQDCYSCGLIASEVARMIYLNHVNIETIDGNSVDLGDFLPNSELNQLITSCEKKGKINYRGTEYSLNASDFRAAHNSVALKFGLAGNLLASNSPKQISLHQILNGEKINYNEARKLVKKHGFKKESTALVEKIKEIRMVFIGNADDVEEFSQGIKALSQAHVENIGSNEHYSSKSNTF</sequence>
<reference evidence="1 2" key="1">
    <citation type="journal article" date="2021" name="Microb. Ecol.">
        <title>Candidatus Mesenet longicola: Novel Endosymbionts of Brontispa longissima that Induce Cytoplasmic Incompatibility.</title>
        <authorList>
            <person name="Takano S."/>
            <person name="Gotoh Y."/>
            <person name="Hayashi T."/>
        </authorList>
    </citation>
    <scope>NUCLEOTIDE SEQUENCE [LARGE SCALE GENOMIC DNA]</scope>
    <source>
        <strain evidence="1">L5</strain>
    </source>
</reference>
<proteinExistence type="predicted"/>
<dbReference type="Gene3D" id="3.40.395.10">
    <property type="entry name" value="Adenoviral Proteinase, Chain A"/>
    <property type="match status" value="1"/>
</dbReference>
<gene>
    <name evidence="1" type="ORF">sL5_02990</name>
</gene>
<protein>
    <submittedName>
        <fullName evidence="1">Uncharacterized protein</fullName>
    </submittedName>
</protein>